<protein>
    <recommendedName>
        <fullName evidence="4">EIF-2B GDP-GTP exchange factor subunit alpha</fullName>
    </recommendedName>
</protein>
<organism evidence="3">
    <name type="scientific">Timspurckia oligopyrenoides</name>
    <dbReference type="NCBI Taxonomy" id="708627"/>
    <lineage>
        <taxon>Eukaryota</taxon>
        <taxon>Rhodophyta</taxon>
        <taxon>Bangiophyceae</taxon>
        <taxon>Porphyridiales</taxon>
        <taxon>Porphyridiaceae</taxon>
        <taxon>Timspurckia</taxon>
    </lineage>
</organism>
<dbReference type="GO" id="GO:0046523">
    <property type="term" value="F:S-methyl-5-thioribose-1-phosphate isomerase activity"/>
    <property type="evidence" value="ECO:0007669"/>
    <property type="project" value="TreeGrafter"/>
</dbReference>
<dbReference type="PANTHER" id="PTHR43475:SF3">
    <property type="entry name" value="TRANSLATION INITIATION FACTOR EIF-2B SUBUNIT FAMILY PROTEIN (AFU_ORTHOLOGUE AFUA_2G14290)"/>
    <property type="match status" value="1"/>
</dbReference>
<accession>A0A7S0ZKK2</accession>
<dbReference type="SUPFAM" id="SSF100950">
    <property type="entry name" value="NagB/RpiA/CoA transferase-like"/>
    <property type="match status" value="1"/>
</dbReference>
<dbReference type="InterPro" id="IPR042529">
    <property type="entry name" value="IF_2B-like_C"/>
</dbReference>
<evidence type="ECO:0000313" key="3">
    <source>
        <dbReference type="EMBL" id="CAD8824633.1"/>
    </source>
</evidence>
<dbReference type="InterPro" id="IPR000649">
    <property type="entry name" value="IF-2B-related"/>
</dbReference>
<dbReference type="GO" id="GO:0019509">
    <property type="term" value="P:L-methionine salvage from methylthioadenosine"/>
    <property type="evidence" value="ECO:0007669"/>
    <property type="project" value="TreeGrafter"/>
</dbReference>
<dbReference type="EMBL" id="HBFP01012485">
    <property type="protein sequence ID" value="CAD8824633.1"/>
    <property type="molecule type" value="Transcribed_RNA"/>
</dbReference>
<sequence>MILCGADAIYADGSVRNKVGSASLALAAHQKQIPFYVVTPSHKIKVSLPSPKYAFPGELENEDSAELEENDSSEVTETLRYDEIQKLSDNVKVRNVYFESIPSELISRVYTEQGILTHQKLTQLFTRYAQELHRYLVKKYSNPIVCKLI</sequence>
<gene>
    <name evidence="3" type="ORF">TOLI1172_LOCUS9032</name>
</gene>
<dbReference type="AlphaFoldDB" id="A0A7S0ZKK2"/>
<evidence type="ECO:0008006" key="4">
    <source>
        <dbReference type="Google" id="ProtNLM"/>
    </source>
</evidence>
<proteinExistence type="inferred from homology"/>
<dbReference type="Gene3D" id="3.40.50.10470">
    <property type="entry name" value="Translation initiation factor eif-2b, domain 2"/>
    <property type="match status" value="1"/>
</dbReference>
<dbReference type="InterPro" id="IPR037171">
    <property type="entry name" value="NagB/RpiA_transferase-like"/>
</dbReference>
<reference evidence="3" key="1">
    <citation type="submission" date="2021-01" db="EMBL/GenBank/DDBJ databases">
        <authorList>
            <person name="Corre E."/>
            <person name="Pelletier E."/>
            <person name="Niang G."/>
            <person name="Scheremetjew M."/>
            <person name="Finn R."/>
            <person name="Kale V."/>
            <person name="Holt S."/>
            <person name="Cochrane G."/>
            <person name="Meng A."/>
            <person name="Brown T."/>
            <person name="Cohen L."/>
        </authorList>
    </citation>
    <scope>NUCLEOTIDE SEQUENCE</scope>
    <source>
        <strain evidence="3">CCMP3278</strain>
    </source>
</reference>
<comment type="similarity">
    <text evidence="1 2">Belongs to the eIF-2B alpha/beta/delta subunits family.</text>
</comment>
<dbReference type="Pfam" id="PF01008">
    <property type="entry name" value="IF-2B"/>
    <property type="match status" value="1"/>
</dbReference>
<evidence type="ECO:0000256" key="1">
    <source>
        <dbReference type="ARBA" id="ARBA00007251"/>
    </source>
</evidence>
<dbReference type="PANTHER" id="PTHR43475">
    <property type="entry name" value="METHYLTHIORIBOSE-1-PHOSPHATE ISOMERASE"/>
    <property type="match status" value="1"/>
</dbReference>
<name>A0A7S0ZKK2_9RHOD</name>
<evidence type="ECO:0000256" key="2">
    <source>
        <dbReference type="RuleBase" id="RU003814"/>
    </source>
</evidence>